<comment type="caution">
    <text evidence="3">The sequence shown here is derived from an EMBL/GenBank/DDBJ whole genome shotgun (WGS) entry which is preliminary data.</text>
</comment>
<gene>
    <name evidence="3" type="ORF">Bravens_00531</name>
</gene>
<evidence type="ECO:0000313" key="4">
    <source>
        <dbReference type="Proteomes" id="UP000243589"/>
    </source>
</evidence>
<protein>
    <recommendedName>
        <fullName evidence="5">DNA modification methylase</fullName>
    </recommendedName>
</protein>
<evidence type="ECO:0008006" key="5">
    <source>
        <dbReference type="Google" id="ProtNLM"/>
    </source>
</evidence>
<evidence type="ECO:0000313" key="3">
    <source>
        <dbReference type="EMBL" id="KXZ59148.1"/>
    </source>
</evidence>
<feature type="compositionally biased region" description="Low complexity" evidence="1">
    <location>
        <begin position="164"/>
        <end position="177"/>
    </location>
</feature>
<dbReference type="RefSeq" id="WP_062020070.1">
    <property type="nucleotide sequence ID" value="NZ_LQQC01000006.1"/>
</dbReference>
<sequence length="177" mass="18614">MKRLTRFGAVALAAALVAPLTGCAALISSQQTAKYHYNGGDGAATSIDGVDVRGILLISDEDQEKAQLFYTLVNNSEETAEVSIEAGDKTVKQTVKAGDTFSQDPQNPNAEGDKEVIVTGLNQETGTLVDVTVTVNGNSEDVQTQILDGSHWYYKTLEPTSEPSAGADATTDSTTGQ</sequence>
<accession>A0A150HBG3</accession>
<evidence type="ECO:0000256" key="2">
    <source>
        <dbReference type="SAM" id="SignalP"/>
    </source>
</evidence>
<feature type="chain" id="PRO_5007562537" description="DNA modification methylase" evidence="2">
    <location>
        <begin position="25"/>
        <end position="177"/>
    </location>
</feature>
<name>A0A150HBG3_9MICO</name>
<keyword evidence="2" id="KW-0732">Signal</keyword>
<evidence type="ECO:0000256" key="1">
    <source>
        <dbReference type="SAM" id="MobiDB-lite"/>
    </source>
</evidence>
<feature type="signal peptide" evidence="2">
    <location>
        <begin position="1"/>
        <end position="24"/>
    </location>
</feature>
<dbReference type="Proteomes" id="UP000243589">
    <property type="component" value="Unassembled WGS sequence"/>
</dbReference>
<organism evidence="3 4">
    <name type="scientific">Brevibacterium ravenspurgense</name>
    <dbReference type="NCBI Taxonomy" id="479117"/>
    <lineage>
        <taxon>Bacteria</taxon>
        <taxon>Bacillati</taxon>
        <taxon>Actinomycetota</taxon>
        <taxon>Actinomycetes</taxon>
        <taxon>Micrococcales</taxon>
        <taxon>Brevibacteriaceae</taxon>
        <taxon>Brevibacterium</taxon>
    </lineage>
</organism>
<dbReference type="EMBL" id="LQQC01000006">
    <property type="protein sequence ID" value="KXZ59148.1"/>
    <property type="molecule type" value="Genomic_DNA"/>
</dbReference>
<dbReference type="AlphaFoldDB" id="A0A150HBG3"/>
<proteinExistence type="predicted"/>
<reference evidence="3 4" key="1">
    <citation type="submission" date="2016-01" db="EMBL/GenBank/DDBJ databases">
        <title>Use of Whole Genome Sequencing to ascertain that Brevibacterium massiliense (Roux, Raoult 2009) is a later heterotypic synonym of Brevibacterium ravenspurgense (Mages 2008).</title>
        <authorList>
            <person name="Bernier A.-M."/>
            <person name="Burdz T."/>
            <person name="Huynh C."/>
            <person name="Pachecho A.L."/>
            <person name="Wiebe D."/>
            <person name="Bonner C."/>
            <person name="Bernard K."/>
        </authorList>
    </citation>
    <scope>NUCLEOTIDE SEQUENCE [LARGE SCALE GENOMIC DNA]</scope>
    <source>
        <strain evidence="3 4">CCUG56047</strain>
    </source>
</reference>
<dbReference type="PATRIC" id="fig|479117.4.peg.532"/>
<feature type="region of interest" description="Disordered" evidence="1">
    <location>
        <begin position="157"/>
        <end position="177"/>
    </location>
</feature>
<keyword evidence="4" id="KW-1185">Reference proteome</keyword>